<keyword evidence="4" id="KW-1133">Transmembrane helix</keyword>
<reference evidence="6 7" key="1">
    <citation type="journal article" date="2012" name="Mol. Biol. Evol.">
        <title>Genome reduction and co-evolution between the primary and secondary bacterial symbionts of psyllids.</title>
        <authorList>
            <person name="Sloan D.B."/>
            <person name="Moran N.A."/>
        </authorList>
    </citation>
    <scope>NUCLEOTIDE SEQUENCE [LARGE SCALE GENOMIC DNA]</scope>
    <source>
        <strain evidence="6 7">PC</strain>
    </source>
</reference>
<proteinExistence type="inferred from homology"/>
<protein>
    <recommendedName>
        <fullName evidence="2">homoserine dehydrogenase</fullName>
        <ecNumber evidence="2">1.1.1.3</ecNumber>
    </recommendedName>
</protein>
<keyword evidence="3" id="KW-0560">Oxidoreductase</keyword>
<evidence type="ECO:0000256" key="2">
    <source>
        <dbReference type="ARBA" id="ARBA00013213"/>
    </source>
</evidence>
<dbReference type="Pfam" id="PF00742">
    <property type="entry name" value="Homoserine_dh"/>
    <property type="match status" value="1"/>
</dbReference>
<dbReference type="InterPro" id="IPR036291">
    <property type="entry name" value="NAD(P)-bd_dom_sf"/>
</dbReference>
<dbReference type="AlphaFoldDB" id="J3YQT6"/>
<dbReference type="EMBL" id="CP003545">
    <property type="protein sequence ID" value="AFP84348.1"/>
    <property type="molecule type" value="Genomic_DNA"/>
</dbReference>
<sequence length="375" mass="44607">MKISIFGLGVVGSSFYNIFKNKSKIITFTRKNKFNCKLNKTFNKYKKLFNKNSIFVELIGSINCIIEIVLNSIKNKNNYITANKEFISKYSFFTNFMFKISNIKIYYEASVGGSLPLIKLTNYYSNSKILYCISILNGTTNFILTNLTNLNFKKLINLSIKKGYAEYNYSNDIFGLDTLYKHSILCSLFFKKFICHYKFNLESIFGTNNFLKKNFYIKKYLSIFLNINNYLFSIISVFLTKNIFLYKTKNSLNLSFLNFCNFKKHILIAPGAGAIETGETINSNFLNVFEKKYFKNYKCNNFIYFLKHIYFCFNLVIYLKINYNYLYIINILKIKIIKFYKHNKIFLKTKKNFYKKILFFLYYIKNNNFYISKFI</sequence>
<dbReference type="Gene3D" id="3.30.360.10">
    <property type="entry name" value="Dihydrodipicolinate Reductase, domain 2"/>
    <property type="match status" value="1"/>
</dbReference>
<dbReference type="HOGENOM" id="CLU_735072_0_0_6"/>
<dbReference type="PANTHER" id="PTHR43331">
    <property type="entry name" value="HOMOSERINE DEHYDROGENASE"/>
    <property type="match status" value="1"/>
</dbReference>
<dbReference type="UniPathway" id="UPA00051">
    <property type="reaction ID" value="UER00465"/>
</dbReference>
<dbReference type="PANTHER" id="PTHR43331:SF1">
    <property type="entry name" value="HOMOSERINE DEHYDROGENASE"/>
    <property type="match status" value="1"/>
</dbReference>
<dbReference type="PATRIC" id="fig|1202540.3.peg.122"/>
<dbReference type="SUPFAM" id="SSF51735">
    <property type="entry name" value="NAD(P)-binding Rossmann-fold domains"/>
    <property type="match status" value="1"/>
</dbReference>
<comment type="similarity">
    <text evidence="1">Belongs to the homoserine dehydrogenase family.</text>
</comment>
<evidence type="ECO:0000259" key="5">
    <source>
        <dbReference type="Pfam" id="PF00742"/>
    </source>
</evidence>
<organism evidence="6 7">
    <name type="scientific">Candidatus Carsonella ruddii PC isolate NHV</name>
    <dbReference type="NCBI Taxonomy" id="1202540"/>
    <lineage>
        <taxon>Bacteria</taxon>
        <taxon>Pseudomonadati</taxon>
        <taxon>Pseudomonadota</taxon>
        <taxon>Gammaproteobacteria</taxon>
        <taxon>Oceanospirillales</taxon>
        <taxon>Halomonadaceae</taxon>
        <taxon>Zymobacter group</taxon>
        <taxon>Candidatus Carsonella</taxon>
    </lineage>
</organism>
<dbReference type="EC" id="1.1.1.3" evidence="2"/>
<keyword evidence="4" id="KW-0472">Membrane</keyword>
<dbReference type="InterPro" id="IPR001342">
    <property type="entry name" value="HDH_cat"/>
</dbReference>
<evidence type="ECO:0000313" key="6">
    <source>
        <dbReference type="EMBL" id="AFP84348.1"/>
    </source>
</evidence>
<feature type="transmembrane region" description="Helical" evidence="4">
    <location>
        <begin position="220"/>
        <end position="239"/>
    </location>
</feature>
<dbReference type="GO" id="GO:0009088">
    <property type="term" value="P:threonine biosynthetic process"/>
    <property type="evidence" value="ECO:0007669"/>
    <property type="project" value="UniProtKB-UniPathway"/>
</dbReference>
<dbReference type="SUPFAM" id="SSF55347">
    <property type="entry name" value="Glyceraldehyde-3-phosphate dehydrogenase-like, C-terminal domain"/>
    <property type="match status" value="1"/>
</dbReference>
<evidence type="ECO:0000256" key="4">
    <source>
        <dbReference type="SAM" id="Phobius"/>
    </source>
</evidence>
<dbReference type="RefSeq" id="WP_014887647.1">
    <property type="nucleotide sequence ID" value="NC_018418.1"/>
</dbReference>
<dbReference type="KEGG" id="crv:A357_0148"/>
<name>J3YQT6_CARRU</name>
<dbReference type="GO" id="GO:0004412">
    <property type="term" value="F:homoserine dehydrogenase activity"/>
    <property type="evidence" value="ECO:0007669"/>
    <property type="project" value="UniProtKB-EC"/>
</dbReference>
<dbReference type="OrthoDB" id="9808167at2"/>
<evidence type="ECO:0000256" key="1">
    <source>
        <dbReference type="ARBA" id="ARBA00006753"/>
    </source>
</evidence>
<dbReference type="Proteomes" id="UP000003935">
    <property type="component" value="Chromosome"/>
</dbReference>
<dbReference type="STRING" id="1202540.A357_0148"/>
<evidence type="ECO:0000256" key="3">
    <source>
        <dbReference type="ARBA" id="ARBA00023002"/>
    </source>
</evidence>
<evidence type="ECO:0000313" key="7">
    <source>
        <dbReference type="Proteomes" id="UP000003935"/>
    </source>
</evidence>
<dbReference type="UniPathway" id="UPA00050">
    <property type="reaction ID" value="UER00063"/>
</dbReference>
<feature type="domain" description="Homoserine dehydrogenase catalytic" evidence="5">
    <location>
        <begin position="120"/>
        <end position="283"/>
    </location>
</feature>
<gene>
    <name evidence="6" type="primary">thrA</name>
    <name evidence="6" type="ORF">A357_0148</name>
</gene>
<accession>J3YQT6</accession>
<keyword evidence="4" id="KW-0812">Transmembrane</keyword>
<dbReference type="Gene3D" id="3.40.50.720">
    <property type="entry name" value="NAD(P)-binding Rossmann-like Domain"/>
    <property type="match status" value="1"/>
</dbReference>